<reference evidence="1 2" key="1">
    <citation type="submission" date="2017-08" db="EMBL/GenBank/DDBJ databases">
        <title>Reclassification of Bisgaard taxon 37 and 44.</title>
        <authorList>
            <person name="Christensen H."/>
        </authorList>
    </citation>
    <scope>NUCLEOTIDE SEQUENCE [LARGE SCALE GENOMIC DNA]</scope>
    <source>
        <strain evidence="1 2">111</strain>
    </source>
</reference>
<name>A0A3A1YNQ1_9GAMM</name>
<dbReference type="GO" id="GO:0004034">
    <property type="term" value="F:aldose 1-epimerase activity"/>
    <property type="evidence" value="ECO:0007669"/>
    <property type="project" value="TreeGrafter"/>
</dbReference>
<dbReference type="Proteomes" id="UP000265916">
    <property type="component" value="Unassembled WGS sequence"/>
</dbReference>
<dbReference type="GO" id="GO:0033499">
    <property type="term" value="P:galactose catabolic process via UDP-galactose, Leloir pathway"/>
    <property type="evidence" value="ECO:0007669"/>
    <property type="project" value="TreeGrafter"/>
</dbReference>
<keyword evidence="2" id="KW-1185">Reference proteome</keyword>
<accession>A0A3A1YNQ1</accession>
<dbReference type="Pfam" id="PF01263">
    <property type="entry name" value="Aldose_epim"/>
    <property type="match status" value="1"/>
</dbReference>
<dbReference type="EMBL" id="NRJG01000062">
    <property type="protein sequence ID" value="RIY38590.1"/>
    <property type="molecule type" value="Genomic_DNA"/>
</dbReference>
<dbReference type="AlphaFoldDB" id="A0A3A1YNQ1"/>
<dbReference type="PANTHER" id="PTHR10091:SF0">
    <property type="entry name" value="GALACTOSE MUTAROTASE"/>
    <property type="match status" value="1"/>
</dbReference>
<sequence>MSDHIRQQVRSVEAFVLKNKRDTQVTVLNLGGIVHEFVLNASTRPENLLVCCNPVSDYLVNPFNINKQIGRVAGRIAQGRFELEGKTYQVEQNNGSNCLHGGSRGMGNQWFTGCKLAPNKVRLNLTLTPQMDGFPGTLELVIDYLLTDDNQLKISYTATATQQATVFDPTIHTYWQINPLTANLRINGQHWRLDENQLPVAPDEREIYNFQNGKNLQTALQALRQTLEQSNAGYDEVYQVNAEPNLASPIAELHVPHMYDLKVYSDRNALVMFTANPLDVAAHDEGLFDSIALEPQTLPNSLNRPEFGQIRLMPGQTHKSQIVFAVSALK</sequence>
<gene>
    <name evidence="1" type="ORF">CKF58_03970</name>
</gene>
<dbReference type="GO" id="GO:0005737">
    <property type="term" value="C:cytoplasm"/>
    <property type="evidence" value="ECO:0007669"/>
    <property type="project" value="TreeGrafter"/>
</dbReference>
<dbReference type="Gene3D" id="2.70.98.10">
    <property type="match status" value="1"/>
</dbReference>
<dbReference type="PANTHER" id="PTHR10091">
    <property type="entry name" value="ALDOSE-1-EPIMERASE"/>
    <property type="match status" value="1"/>
</dbReference>
<dbReference type="InterPro" id="IPR014718">
    <property type="entry name" value="GH-type_carb-bd"/>
</dbReference>
<dbReference type="InterPro" id="IPR011013">
    <property type="entry name" value="Gal_mutarotase_sf_dom"/>
</dbReference>
<dbReference type="OrthoDB" id="9779408at2"/>
<dbReference type="GO" id="GO:0030246">
    <property type="term" value="F:carbohydrate binding"/>
    <property type="evidence" value="ECO:0007669"/>
    <property type="project" value="InterPro"/>
</dbReference>
<evidence type="ECO:0000313" key="1">
    <source>
        <dbReference type="EMBL" id="RIY38590.1"/>
    </source>
</evidence>
<dbReference type="InterPro" id="IPR008183">
    <property type="entry name" value="Aldose_1/G6P_1-epimerase"/>
</dbReference>
<protein>
    <recommendedName>
        <fullName evidence="3">Aldose 1-epimerase</fullName>
    </recommendedName>
</protein>
<proteinExistence type="predicted"/>
<organism evidence="1 2">
    <name type="scientific">Psittacicella hinzii</name>
    <dbReference type="NCBI Taxonomy" id="2028575"/>
    <lineage>
        <taxon>Bacteria</taxon>
        <taxon>Pseudomonadati</taxon>
        <taxon>Pseudomonadota</taxon>
        <taxon>Gammaproteobacteria</taxon>
        <taxon>Pasteurellales</taxon>
        <taxon>Psittacicellaceae</taxon>
        <taxon>Psittacicella</taxon>
    </lineage>
</organism>
<evidence type="ECO:0000313" key="2">
    <source>
        <dbReference type="Proteomes" id="UP000265916"/>
    </source>
</evidence>
<evidence type="ECO:0008006" key="3">
    <source>
        <dbReference type="Google" id="ProtNLM"/>
    </source>
</evidence>
<dbReference type="SUPFAM" id="SSF74650">
    <property type="entry name" value="Galactose mutarotase-like"/>
    <property type="match status" value="1"/>
</dbReference>
<dbReference type="RefSeq" id="WP_119531198.1">
    <property type="nucleotide sequence ID" value="NZ_JBHSSP010000001.1"/>
</dbReference>
<dbReference type="GO" id="GO:0006006">
    <property type="term" value="P:glucose metabolic process"/>
    <property type="evidence" value="ECO:0007669"/>
    <property type="project" value="TreeGrafter"/>
</dbReference>
<comment type="caution">
    <text evidence="1">The sequence shown here is derived from an EMBL/GenBank/DDBJ whole genome shotgun (WGS) entry which is preliminary data.</text>
</comment>